<dbReference type="SUPFAM" id="SSF75005">
    <property type="entry name" value="Arabinanase/levansucrase/invertase"/>
    <property type="match status" value="1"/>
</dbReference>
<evidence type="ECO:0000313" key="9">
    <source>
        <dbReference type="Proteomes" id="UP000481858"/>
    </source>
</evidence>
<evidence type="ECO:0000256" key="6">
    <source>
        <dbReference type="RuleBase" id="RU361187"/>
    </source>
</evidence>
<evidence type="ECO:0000256" key="1">
    <source>
        <dbReference type="ARBA" id="ARBA00009865"/>
    </source>
</evidence>
<proteinExistence type="inferred from homology"/>
<feature type="active site" description="Proton acceptor" evidence="4">
    <location>
        <position position="35"/>
    </location>
</feature>
<sequence length="584" mass="65021">MQPILLSWATTLFARFTRGENSTYFNPILSGWHSDPSCVHVNLTFFCATSSFLTFPGIPIYASDDLIGWRLISHVWNRDSQLSGISWNTTATQGGLYAPTLRYHNDEFYVSSAYIVSTVDIDVFGVVFRSTDPFDIDGWSDPVRFETSWRIDPDLFWDDDDTLYVATSGIFLQTLDLDTGTVGNSISIWNGTGGESPEGPHIYKKDSWYYLMIAEGGTALDHAVTIARSKYVTGPYTSYEQNPVLTNRGSDEYFQTVGHADLFQDENGNWWGMCLTTRSGPDYKVYPMGREAALFPVTWEEGEWPVMELVRGIMSGWELPSKNTTSRGLLNSDPDDYRFDVNTNVPLHFIYPRVPPKAVVMTANGMQIIPTRSNLTGTKDGQAELTGQHGIGFIGRLQTHTSFHFSVDLLFRPQAVQEEAGVSVFLTQYDHIDLGVAFLDDLTYTNNVKHHRGRRTRQSRMYFHFQIQSSANNTVSRLAPVPEDWASHAIRLEIIASNTTYTFYASSMLETERRIQVGQAPASTVSGGSGSFVGSVIGGFATCNGAGTANSCPHQDIAYVQTWKYVGLGQQISSTDFVGPSTAR</sequence>
<dbReference type="PANTHER" id="PTHR42812:SF17">
    <property type="entry name" value="BETA-XYLOSIDASE C-TERMINAL CONCANAVALIN A-LIKE DOMAIN-CONTAINING PROTEIN-RELATED"/>
    <property type="match status" value="1"/>
</dbReference>
<evidence type="ECO:0000256" key="5">
    <source>
        <dbReference type="PIRSR" id="PIRSR606710-2"/>
    </source>
</evidence>
<keyword evidence="9" id="KW-1185">Reference proteome</keyword>
<dbReference type="EMBL" id="WUBL01000046">
    <property type="protein sequence ID" value="KAF2968775.1"/>
    <property type="molecule type" value="Genomic_DNA"/>
</dbReference>
<keyword evidence="3 6" id="KW-0326">Glycosidase</keyword>
<reference evidence="8 9" key="1">
    <citation type="submission" date="2019-12" db="EMBL/GenBank/DDBJ databases">
        <title>Draft genome sequence of the ascomycete Xylaria multiplex DSM 110363.</title>
        <authorList>
            <person name="Buettner E."/>
            <person name="Kellner H."/>
        </authorList>
    </citation>
    <scope>NUCLEOTIDE SEQUENCE [LARGE SCALE GENOMIC DNA]</scope>
    <source>
        <strain evidence="8 9">DSM 110363</strain>
    </source>
</reference>
<feature type="domain" description="Beta-xylosidase C-terminal Concanavalin A-like" evidence="7">
    <location>
        <begin position="381"/>
        <end position="550"/>
    </location>
</feature>
<keyword evidence="2 6" id="KW-0378">Hydrolase</keyword>
<name>A0A7C8MV49_9PEZI</name>
<dbReference type="GO" id="GO:0004553">
    <property type="term" value="F:hydrolase activity, hydrolyzing O-glycosyl compounds"/>
    <property type="evidence" value="ECO:0007669"/>
    <property type="project" value="InterPro"/>
</dbReference>
<feature type="active site" description="Proton donor" evidence="4">
    <location>
        <position position="198"/>
    </location>
</feature>
<dbReference type="Pfam" id="PF17851">
    <property type="entry name" value="GH43_C2"/>
    <property type="match status" value="1"/>
</dbReference>
<dbReference type="InterPro" id="IPR013320">
    <property type="entry name" value="ConA-like_dom_sf"/>
</dbReference>
<evidence type="ECO:0000313" key="8">
    <source>
        <dbReference type="EMBL" id="KAF2968775.1"/>
    </source>
</evidence>
<dbReference type="InterPro" id="IPR051795">
    <property type="entry name" value="Glycosyl_Hydrlase_43"/>
</dbReference>
<dbReference type="OrthoDB" id="408373at2759"/>
<gene>
    <name evidence="8" type="ORF">GQX73_g4850</name>
</gene>
<dbReference type="SUPFAM" id="SSF49899">
    <property type="entry name" value="Concanavalin A-like lectins/glucanases"/>
    <property type="match status" value="1"/>
</dbReference>
<accession>A0A7C8MV49</accession>
<comment type="similarity">
    <text evidence="1 6">Belongs to the glycosyl hydrolase 43 family.</text>
</comment>
<evidence type="ECO:0000256" key="3">
    <source>
        <dbReference type="ARBA" id="ARBA00023295"/>
    </source>
</evidence>
<dbReference type="Gene3D" id="2.60.120.200">
    <property type="match status" value="1"/>
</dbReference>
<dbReference type="Gene3D" id="2.115.10.20">
    <property type="entry name" value="Glycosyl hydrolase domain, family 43"/>
    <property type="match status" value="1"/>
</dbReference>
<dbReference type="InterPro" id="IPR006710">
    <property type="entry name" value="Glyco_hydro_43"/>
</dbReference>
<dbReference type="Proteomes" id="UP000481858">
    <property type="component" value="Unassembled WGS sequence"/>
</dbReference>
<evidence type="ECO:0000256" key="2">
    <source>
        <dbReference type="ARBA" id="ARBA00022801"/>
    </source>
</evidence>
<organism evidence="8 9">
    <name type="scientific">Xylaria multiplex</name>
    <dbReference type="NCBI Taxonomy" id="323545"/>
    <lineage>
        <taxon>Eukaryota</taxon>
        <taxon>Fungi</taxon>
        <taxon>Dikarya</taxon>
        <taxon>Ascomycota</taxon>
        <taxon>Pezizomycotina</taxon>
        <taxon>Sordariomycetes</taxon>
        <taxon>Xylariomycetidae</taxon>
        <taxon>Xylariales</taxon>
        <taxon>Xylariaceae</taxon>
        <taxon>Xylaria</taxon>
    </lineage>
</organism>
<dbReference type="Pfam" id="PF04616">
    <property type="entry name" value="Glyco_hydro_43"/>
    <property type="match status" value="1"/>
</dbReference>
<dbReference type="GO" id="GO:0005975">
    <property type="term" value="P:carbohydrate metabolic process"/>
    <property type="evidence" value="ECO:0007669"/>
    <property type="project" value="InterPro"/>
</dbReference>
<dbReference type="InterPro" id="IPR023296">
    <property type="entry name" value="Glyco_hydro_beta-prop_sf"/>
</dbReference>
<dbReference type="PANTHER" id="PTHR42812">
    <property type="entry name" value="BETA-XYLOSIDASE"/>
    <property type="match status" value="1"/>
</dbReference>
<evidence type="ECO:0000259" key="7">
    <source>
        <dbReference type="Pfam" id="PF17851"/>
    </source>
</evidence>
<protein>
    <recommendedName>
        <fullName evidence="7">Beta-xylosidase C-terminal Concanavalin A-like domain-containing protein</fullName>
    </recommendedName>
</protein>
<dbReference type="CDD" id="cd18833">
    <property type="entry name" value="GH43_PcXyl-like"/>
    <property type="match status" value="1"/>
</dbReference>
<comment type="caution">
    <text evidence="8">The sequence shown here is derived from an EMBL/GenBank/DDBJ whole genome shotgun (WGS) entry which is preliminary data.</text>
</comment>
<dbReference type="InterPro" id="IPR041542">
    <property type="entry name" value="GH43_C2"/>
</dbReference>
<feature type="site" description="Important for catalytic activity, responsible for pKa modulation of the active site Glu and correct orientation of both the proton donor and substrate" evidence="5">
    <location>
        <position position="152"/>
    </location>
</feature>
<dbReference type="InParanoid" id="A0A7C8MV49"/>
<dbReference type="AlphaFoldDB" id="A0A7C8MV49"/>
<evidence type="ECO:0000256" key="4">
    <source>
        <dbReference type="PIRSR" id="PIRSR606710-1"/>
    </source>
</evidence>